<dbReference type="Pfam" id="PF01494">
    <property type="entry name" value="FAD_binding_3"/>
    <property type="match status" value="1"/>
</dbReference>
<dbReference type="InterPro" id="IPR051704">
    <property type="entry name" value="FAD_aromatic-hydroxylase"/>
</dbReference>
<feature type="domain" description="FAD-binding" evidence="1">
    <location>
        <begin position="7"/>
        <end position="316"/>
    </location>
</feature>
<dbReference type="Proteomes" id="UP000198582">
    <property type="component" value="Unassembled WGS sequence"/>
</dbReference>
<keyword evidence="3" id="KW-1185">Reference proteome</keyword>
<gene>
    <name evidence="2" type="ORF">SAMN04489732_107145</name>
</gene>
<evidence type="ECO:0000313" key="3">
    <source>
        <dbReference type="Proteomes" id="UP000198582"/>
    </source>
</evidence>
<dbReference type="GO" id="GO:0071949">
    <property type="term" value="F:FAD binding"/>
    <property type="evidence" value="ECO:0007669"/>
    <property type="project" value="InterPro"/>
</dbReference>
<dbReference type="SUPFAM" id="SSF51905">
    <property type="entry name" value="FAD/NAD(P)-binding domain"/>
    <property type="match status" value="1"/>
</dbReference>
<name>A0A1H8XEZ5_9PSEU</name>
<dbReference type="Gene3D" id="3.30.9.10">
    <property type="entry name" value="D-Amino Acid Oxidase, subunit A, domain 2"/>
    <property type="match status" value="1"/>
</dbReference>
<evidence type="ECO:0000259" key="1">
    <source>
        <dbReference type="Pfam" id="PF01494"/>
    </source>
</evidence>
<dbReference type="InterPro" id="IPR002938">
    <property type="entry name" value="FAD-bd"/>
</dbReference>
<dbReference type="Gene3D" id="3.50.50.60">
    <property type="entry name" value="FAD/NAD(P)-binding domain"/>
    <property type="match status" value="1"/>
</dbReference>
<dbReference type="PANTHER" id="PTHR46865:SF8">
    <property type="entry name" value="POSSIBLE OXIDOREDUCTASE"/>
    <property type="match status" value="1"/>
</dbReference>
<sequence length="389" mass="42757">MNTTKRALIVGSGIAGMAAALSLHRAGWAATIVEKSPRRRTGGYFIALYTEGMDAARTLGVFDQLHTRTPRGTRTWDVDAFGNRTRSVGLVEARPNAAAVLRGDVEEALWANLGDIPVRFGLSPESVDERPDGVEVRLRDGHSGAESTERFDLVVGADGVRSRVRSLVFGGHEKFLRPLNAIACAFQFDEQTPYVAPADGSIFAEPGRALWVFPLDDRPPTALFTYRTKDEDGQFTRPPKQVIRDVFRDVAHADLVRHALDQLDRAPEMSFDSVHQVELPSWHTDRVVLVGDAAWCMTVYAGLGASSALMGGQQLGETIERHPGDVAAALVAWEASMRPFVREGQRAGRVKQQIFVPANGFRARLRRRMMQRSGRKFALRDAQAALATA</sequence>
<dbReference type="PANTHER" id="PTHR46865">
    <property type="entry name" value="OXIDOREDUCTASE-RELATED"/>
    <property type="match status" value="1"/>
</dbReference>
<protein>
    <submittedName>
        <fullName evidence="2">2-polyprenyl-6-methoxyphenol hydroxylase</fullName>
    </submittedName>
</protein>
<dbReference type="STRING" id="394193.SAMN04489732_107145"/>
<dbReference type="AlphaFoldDB" id="A0A1H8XEZ5"/>
<reference evidence="2 3" key="1">
    <citation type="submission" date="2016-10" db="EMBL/GenBank/DDBJ databases">
        <authorList>
            <person name="de Groot N.N."/>
        </authorList>
    </citation>
    <scope>NUCLEOTIDE SEQUENCE [LARGE SCALE GENOMIC DNA]</scope>
    <source>
        <strain evidence="2 3">DSM 44993</strain>
    </source>
</reference>
<dbReference type="InterPro" id="IPR036188">
    <property type="entry name" value="FAD/NAD-bd_sf"/>
</dbReference>
<proteinExistence type="predicted"/>
<dbReference type="PRINTS" id="PR00420">
    <property type="entry name" value="RNGMNOXGNASE"/>
</dbReference>
<organism evidence="2 3">
    <name type="scientific">Amycolatopsis saalfeldensis</name>
    <dbReference type="NCBI Taxonomy" id="394193"/>
    <lineage>
        <taxon>Bacteria</taxon>
        <taxon>Bacillati</taxon>
        <taxon>Actinomycetota</taxon>
        <taxon>Actinomycetes</taxon>
        <taxon>Pseudonocardiales</taxon>
        <taxon>Pseudonocardiaceae</taxon>
        <taxon>Amycolatopsis</taxon>
    </lineage>
</organism>
<accession>A0A1H8XEZ5</accession>
<evidence type="ECO:0000313" key="2">
    <source>
        <dbReference type="EMBL" id="SEP38392.1"/>
    </source>
</evidence>
<dbReference type="EMBL" id="FOEF01000007">
    <property type="protein sequence ID" value="SEP38392.1"/>
    <property type="molecule type" value="Genomic_DNA"/>
</dbReference>
<dbReference type="RefSeq" id="WP_218156802.1">
    <property type="nucleotide sequence ID" value="NZ_FOEF01000007.1"/>
</dbReference>